<protein>
    <submittedName>
        <fullName evidence="2">Uncharacterized protein</fullName>
    </submittedName>
</protein>
<name>A0A2I0B4Z3_9ASPA</name>
<proteinExistence type="predicted"/>
<dbReference type="STRING" id="1088818.A0A2I0B4Z3"/>
<dbReference type="GO" id="GO:0008821">
    <property type="term" value="F:crossover junction DNA endonuclease activity"/>
    <property type="evidence" value="ECO:0007669"/>
    <property type="project" value="InterPro"/>
</dbReference>
<evidence type="ECO:0000256" key="1">
    <source>
        <dbReference type="SAM" id="Phobius"/>
    </source>
</evidence>
<dbReference type="InterPro" id="IPR045290">
    <property type="entry name" value="MOC1-like"/>
</dbReference>
<dbReference type="PANTHER" id="PTHR36015">
    <property type="entry name" value="HOLLIDAY JUNCTION RESOLVASE MOC1, CHLOROPLASTIC-RELATED"/>
    <property type="match status" value="1"/>
</dbReference>
<reference evidence="2 3" key="1">
    <citation type="journal article" date="2017" name="Nature">
        <title>The Apostasia genome and the evolution of orchids.</title>
        <authorList>
            <person name="Zhang G.Q."/>
            <person name="Liu K.W."/>
            <person name="Li Z."/>
            <person name="Lohaus R."/>
            <person name="Hsiao Y.Y."/>
            <person name="Niu S.C."/>
            <person name="Wang J.Y."/>
            <person name="Lin Y.C."/>
            <person name="Xu Q."/>
            <person name="Chen L.J."/>
            <person name="Yoshida K."/>
            <person name="Fujiwara S."/>
            <person name="Wang Z.W."/>
            <person name="Zhang Y.Q."/>
            <person name="Mitsuda N."/>
            <person name="Wang M."/>
            <person name="Liu G.H."/>
            <person name="Pecoraro L."/>
            <person name="Huang H.X."/>
            <person name="Xiao X.J."/>
            <person name="Lin M."/>
            <person name="Wu X.Y."/>
            <person name="Wu W.L."/>
            <person name="Chen Y.Y."/>
            <person name="Chang S.B."/>
            <person name="Sakamoto S."/>
            <person name="Ohme-Takagi M."/>
            <person name="Yagi M."/>
            <person name="Zeng S.J."/>
            <person name="Shen C.Y."/>
            <person name="Yeh C.M."/>
            <person name="Luo Y.B."/>
            <person name="Tsai W.C."/>
            <person name="Van de Peer Y."/>
            <person name="Liu Z.J."/>
        </authorList>
    </citation>
    <scope>NUCLEOTIDE SEQUENCE [LARGE SCALE GENOMIC DNA]</scope>
    <source>
        <strain evidence="3">cv. Shenzhen</strain>
        <tissue evidence="2">Stem</tissue>
    </source>
</reference>
<sequence>MRAGVSRSAFPMNSVPSAFVKFKMGAALARCRFLCTLPLDFKSTPSLSRSGVVGRTRVRAGAGATDSQLKVDWLDSLSCPFYETARHAAVETDQIGRCSQSEWTIGVDPDVSGALALLKEDAFGCTAQVFDTPFLRVLVGKTTRKRLDPRAIVKLIHNFGAPPGTRAYIEQSNPCPKDGKQGWWSGGFTYGLWIGILVASGFSVIPISSRVWKEQFQLYGSSYGKDDSRKSASILFPSMSSSLKRKKDHGIAFMNSICN</sequence>
<dbReference type="OrthoDB" id="1910737at2759"/>
<feature type="transmembrane region" description="Helical" evidence="1">
    <location>
        <begin position="183"/>
        <end position="205"/>
    </location>
</feature>
<keyword evidence="1" id="KW-1133">Transmembrane helix</keyword>
<evidence type="ECO:0000313" key="3">
    <source>
        <dbReference type="Proteomes" id="UP000236161"/>
    </source>
</evidence>
<gene>
    <name evidence="2" type="ORF">AXF42_Ash018859</name>
</gene>
<accession>A0A2I0B4Z3</accession>
<dbReference type="EMBL" id="KZ451912">
    <property type="protein sequence ID" value="PKA62865.1"/>
    <property type="molecule type" value="Genomic_DNA"/>
</dbReference>
<dbReference type="AlphaFoldDB" id="A0A2I0B4Z3"/>
<dbReference type="CDD" id="cd22992">
    <property type="entry name" value="MOC1"/>
    <property type="match status" value="1"/>
</dbReference>
<organism evidence="2 3">
    <name type="scientific">Apostasia shenzhenica</name>
    <dbReference type="NCBI Taxonomy" id="1088818"/>
    <lineage>
        <taxon>Eukaryota</taxon>
        <taxon>Viridiplantae</taxon>
        <taxon>Streptophyta</taxon>
        <taxon>Embryophyta</taxon>
        <taxon>Tracheophyta</taxon>
        <taxon>Spermatophyta</taxon>
        <taxon>Magnoliopsida</taxon>
        <taxon>Liliopsida</taxon>
        <taxon>Asparagales</taxon>
        <taxon>Orchidaceae</taxon>
        <taxon>Apostasioideae</taxon>
        <taxon>Apostasia</taxon>
    </lineage>
</organism>
<keyword evidence="1" id="KW-0812">Transmembrane</keyword>
<evidence type="ECO:0000313" key="2">
    <source>
        <dbReference type="EMBL" id="PKA62865.1"/>
    </source>
</evidence>
<keyword evidence="1" id="KW-0472">Membrane</keyword>
<dbReference type="PANTHER" id="PTHR36015:SF6">
    <property type="entry name" value="HOLLIDAY JUNCTION RESOLVASE MOC1, CHLOROPLASTIC-RELATED"/>
    <property type="match status" value="1"/>
</dbReference>
<keyword evidence="3" id="KW-1185">Reference proteome</keyword>
<dbReference type="Proteomes" id="UP000236161">
    <property type="component" value="Unassembled WGS sequence"/>
</dbReference>